<organism evidence="1 2">
    <name type="scientific">Micromonospora endophytica</name>
    <dbReference type="NCBI Taxonomy" id="515350"/>
    <lineage>
        <taxon>Bacteria</taxon>
        <taxon>Bacillati</taxon>
        <taxon>Actinomycetota</taxon>
        <taxon>Actinomycetes</taxon>
        <taxon>Micromonosporales</taxon>
        <taxon>Micromonosporaceae</taxon>
        <taxon>Micromonospora</taxon>
    </lineage>
</organism>
<comment type="caution">
    <text evidence="1">The sequence shown here is derived from an EMBL/GenBank/DDBJ whole genome shotgun (WGS) entry which is preliminary data.</text>
</comment>
<proteinExistence type="predicted"/>
<evidence type="ECO:0000313" key="1">
    <source>
        <dbReference type="EMBL" id="PZG01075.1"/>
    </source>
</evidence>
<keyword evidence="2" id="KW-1185">Reference proteome</keyword>
<dbReference type="EMBL" id="POTX01000002">
    <property type="protein sequence ID" value="PZG01075.1"/>
    <property type="molecule type" value="Genomic_DNA"/>
</dbReference>
<dbReference type="AlphaFoldDB" id="A0A2W2D6B7"/>
<sequence length="211" mass="21976">MLVRRWLAGAGLVALIGGAAAFGVTLASADDAPADRAGPAAELVPVAKGGPAAEVAPAAAVDPVLSGKRRITIVRVGAFESGLSLFDGGRLAEVDGDEGRQVFVPTPIGSGQYLIKAYQSGGTGKPVCWQVHNPGDTNPLFVRGATCRTNDPAQRFEISPADEAGPREYVISNRSAFLRTTARNGLTMEELGDATPFDSFRFNDNGPAPRQ</sequence>
<evidence type="ECO:0000313" key="2">
    <source>
        <dbReference type="Proteomes" id="UP000248627"/>
    </source>
</evidence>
<gene>
    <name evidence="1" type="ORF">C1I93_00615</name>
</gene>
<reference evidence="1 2" key="1">
    <citation type="submission" date="2018-01" db="EMBL/GenBank/DDBJ databases">
        <title>Draft genome sequence of Jishengella endophytica.</title>
        <authorList>
            <person name="Sahin N."/>
            <person name="Ay H."/>
            <person name="Saygin H."/>
        </authorList>
    </citation>
    <scope>NUCLEOTIDE SEQUENCE [LARGE SCALE GENOMIC DNA]</scope>
    <source>
        <strain evidence="1 2">DSM 45430</strain>
    </source>
</reference>
<name>A0A2W2D6B7_9ACTN</name>
<protein>
    <recommendedName>
        <fullName evidence="3">RICIN domain-containing protein</fullName>
    </recommendedName>
</protein>
<dbReference type="OrthoDB" id="3386992at2"/>
<dbReference type="CDD" id="cd00161">
    <property type="entry name" value="beta-trefoil_Ricin-like"/>
    <property type="match status" value="1"/>
</dbReference>
<accession>A0A2W2D6B7</accession>
<evidence type="ECO:0008006" key="3">
    <source>
        <dbReference type="Google" id="ProtNLM"/>
    </source>
</evidence>
<dbReference type="Proteomes" id="UP000248627">
    <property type="component" value="Unassembled WGS sequence"/>
</dbReference>